<proteinExistence type="predicted"/>
<evidence type="ECO:0000313" key="2">
    <source>
        <dbReference type="Proteomes" id="UP001432027"/>
    </source>
</evidence>
<dbReference type="EMBL" id="BTSX01000006">
    <property type="protein sequence ID" value="GMT03197.1"/>
    <property type="molecule type" value="Genomic_DNA"/>
</dbReference>
<feature type="non-terminal residue" evidence="1">
    <location>
        <position position="1"/>
    </location>
</feature>
<comment type="caution">
    <text evidence="1">The sequence shown here is derived from an EMBL/GenBank/DDBJ whole genome shotgun (WGS) entry which is preliminary data.</text>
</comment>
<dbReference type="AlphaFoldDB" id="A0AAV5U9F6"/>
<organism evidence="1 2">
    <name type="scientific">Pristionchus entomophagus</name>
    <dbReference type="NCBI Taxonomy" id="358040"/>
    <lineage>
        <taxon>Eukaryota</taxon>
        <taxon>Metazoa</taxon>
        <taxon>Ecdysozoa</taxon>
        <taxon>Nematoda</taxon>
        <taxon>Chromadorea</taxon>
        <taxon>Rhabditida</taxon>
        <taxon>Rhabditina</taxon>
        <taxon>Diplogasteromorpha</taxon>
        <taxon>Diplogasteroidea</taxon>
        <taxon>Neodiplogasteridae</taxon>
        <taxon>Pristionchus</taxon>
    </lineage>
</organism>
<gene>
    <name evidence="1" type="ORF">PENTCL1PPCAC_25371</name>
</gene>
<sequence length="186" mass="21491">TDLFEIQDGDNARINMKILRHTIYTSVHPAIKTLLQRKAKPHAIWKRKLRRSLSRAHDSEGNRFDPLPDSNQTFSLLRTLYLPPLSSSLIINIDPSCRYMDCMWALRKIDYDISQKINIETNSTDEDVERLACIHCCNCRVVDLKNGSIEPLFLPSGNAKEPPHTVLYYHRYRAPHWHPEIASAPS</sequence>
<protein>
    <submittedName>
        <fullName evidence="1">Uncharacterized protein</fullName>
    </submittedName>
</protein>
<name>A0AAV5U9F6_9BILA</name>
<accession>A0AAV5U9F6</accession>
<reference evidence="1" key="1">
    <citation type="submission" date="2023-10" db="EMBL/GenBank/DDBJ databases">
        <title>Genome assembly of Pristionchus species.</title>
        <authorList>
            <person name="Yoshida K."/>
            <person name="Sommer R.J."/>
        </authorList>
    </citation>
    <scope>NUCLEOTIDE SEQUENCE</scope>
    <source>
        <strain evidence="1">RS0144</strain>
    </source>
</reference>
<keyword evidence="2" id="KW-1185">Reference proteome</keyword>
<evidence type="ECO:0000313" key="1">
    <source>
        <dbReference type="EMBL" id="GMT03197.1"/>
    </source>
</evidence>
<dbReference type="Proteomes" id="UP001432027">
    <property type="component" value="Unassembled WGS sequence"/>
</dbReference>